<evidence type="ECO:0000313" key="2">
    <source>
        <dbReference type="Proteomes" id="UP000278627"/>
    </source>
</evidence>
<dbReference type="Proteomes" id="UP000278627">
    <property type="component" value="Unassembled WGS sequence"/>
</dbReference>
<gene>
    <name evidence="1" type="ORF">BPAG_LOCUS14534</name>
</gene>
<evidence type="ECO:0000313" key="1">
    <source>
        <dbReference type="EMBL" id="VDN95719.1"/>
    </source>
</evidence>
<reference evidence="1 2" key="2">
    <citation type="submission" date="2018-11" db="EMBL/GenBank/DDBJ databases">
        <authorList>
            <consortium name="Pathogen Informatics"/>
        </authorList>
    </citation>
    <scope>NUCLEOTIDE SEQUENCE [LARGE SCALE GENOMIC DNA]</scope>
</reference>
<protein>
    <submittedName>
        <fullName evidence="3">Acetoacetate decarboxylase</fullName>
    </submittedName>
</protein>
<proteinExistence type="predicted"/>
<dbReference type="AlphaFoldDB" id="A0A0N4TZY6"/>
<dbReference type="STRING" id="6280.A0A0N4TZY6"/>
<accession>A0A0N4TZY6</accession>
<sequence>MADGSGHEDFDGFACDCLVSQLYEALPGSPSYKIGIVPYLSTYDTQDQARHRGYWIPGVPVKARITDVKRDEKFGLHLINAYL</sequence>
<reference evidence="3" key="1">
    <citation type="submission" date="2017-02" db="UniProtKB">
        <authorList>
            <consortium name="WormBaseParasite"/>
        </authorList>
    </citation>
    <scope>IDENTIFICATION</scope>
</reference>
<organism evidence="3">
    <name type="scientific">Brugia pahangi</name>
    <name type="common">Filarial nematode worm</name>
    <dbReference type="NCBI Taxonomy" id="6280"/>
    <lineage>
        <taxon>Eukaryota</taxon>
        <taxon>Metazoa</taxon>
        <taxon>Ecdysozoa</taxon>
        <taxon>Nematoda</taxon>
        <taxon>Chromadorea</taxon>
        <taxon>Rhabditida</taxon>
        <taxon>Spirurina</taxon>
        <taxon>Spiruromorpha</taxon>
        <taxon>Filarioidea</taxon>
        <taxon>Onchocercidae</taxon>
        <taxon>Brugia</taxon>
    </lineage>
</organism>
<keyword evidence="2" id="KW-1185">Reference proteome</keyword>
<dbReference type="WBParaSite" id="BPAG_0001460601-mRNA-1">
    <property type="protein sequence ID" value="BPAG_0001460601-mRNA-1"/>
    <property type="gene ID" value="BPAG_0001460601"/>
</dbReference>
<evidence type="ECO:0000313" key="3">
    <source>
        <dbReference type="WBParaSite" id="BPAG_0001460601-mRNA-1"/>
    </source>
</evidence>
<dbReference type="EMBL" id="UZAD01013744">
    <property type="protein sequence ID" value="VDN95719.1"/>
    <property type="molecule type" value="Genomic_DNA"/>
</dbReference>
<name>A0A0N4TZY6_BRUPA</name>